<dbReference type="EC" id="2.7.11.1" evidence="1"/>
<dbReference type="PANTHER" id="PTHR45637">
    <property type="entry name" value="FLIPPASE KINASE 1-RELATED"/>
    <property type="match status" value="1"/>
</dbReference>
<protein>
    <recommendedName>
        <fullName evidence="1">non-specific serine/threonine protein kinase</fullName>
        <ecNumber evidence="1">2.7.11.1</ecNumber>
    </recommendedName>
</protein>
<dbReference type="GO" id="GO:0004674">
    <property type="term" value="F:protein serine/threonine kinase activity"/>
    <property type="evidence" value="ECO:0007669"/>
    <property type="project" value="UniProtKB-KW"/>
</dbReference>
<dbReference type="AlphaFoldDB" id="A0AAD2EA67"/>
<organism evidence="9 10">
    <name type="scientific">Fraxinus pennsylvanica</name>
    <dbReference type="NCBI Taxonomy" id="56036"/>
    <lineage>
        <taxon>Eukaryota</taxon>
        <taxon>Viridiplantae</taxon>
        <taxon>Streptophyta</taxon>
        <taxon>Embryophyta</taxon>
        <taxon>Tracheophyta</taxon>
        <taxon>Spermatophyta</taxon>
        <taxon>Magnoliopsida</taxon>
        <taxon>eudicotyledons</taxon>
        <taxon>Gunneridae</taxon>
        <taxon>Pentapetalae</taxon>
        <taxon>asterids</taxon>
        <taxon>lamiids</taxon>
        <taxon>Lamiales</taxon>
        <taxon>Oleaceae</taxon>
        <taxon>Oleeae</taxon>
        <taxon>Fraxinus</taxon>
    </lineage>
</organism>
<evidence type="ECO:0000256" key="5">
    <source>
        <dbReference type="ARBA" id="ARBA00022777"/>
    </source>
</evidence>
<evidence type="ECO:0000256" key="8">
    <source>
        <dbReference type="ARBA" id="ARBA00048679"/>
    </source>
</evidence>
<sequence length="127" mass="14468">MGAPLIGGHLAFSLYELLYVKTPFIGTKNEEMLTNVVFQNLKFPDRPIVSFQARDLIRGMLMKEPENRLCKKIGVFKIKRHPLIRCAIPPQIPVFFDDGISHITSLEKGKKILEFSDAGKHLEFQLS</sequence>
<keyword evidence="3" id="KW-0808">Transferase</keyword>
<proteinExistence type="predicted"/>
<evidence type="ECO:0000256" key="2">
    <source>
        <dbReference type="ARBA" id="ARBA00022527"/>
    </source>
</evidence>
<keyword evidence="5" id="KW-0418">Kinase</keyword>
<dbReference type="EMBL" id="OU503052">
    <property type="protein sequence ID" value="CAI9780205.1"/>
    <property type="molecule type" value="Genomic_DNA"/>
</dbReference>
<dbReference type="SUPFAM" id="SSF56112">
    <property type="entry name" value="Protein kinase-like (PK-like)"/>
    <property type="match status" value="1"/>
</dbReference>
<name>A0AAD2EA67_9LAMI</name>
<evidence type="ECO:0000256" key="1">
    <source>
        <dbReference type="ARBA" id="ARBA00012513"/>
    </source>
</evidence>
<accession>A0AAD2EA67</accession>
<evidence type="ECO:0000256" key="4">
    <source>
        <dbReference type="ARBA" id="ARBA00022741"/>
    </source>
</evidence>
<dbReference type="Gene3D" id="1.10.510.10">
    <property type="entry name" value="Transferase(Phosphotransferase) domain 1"/>
    <property type="match status" value="1"/>
</dbReference>
<keyword evidence="6" id="KW-0067">ATP-binding</keyword>
<keyword evidence="10" id="KW-1185">Reference proteome</keyword>
<comment type="catalytic activity">
    <reaction evidence="8">
        <text>L-seryl-[protein] + ATP = O-phospho-L-seryl-[protein] + ADP + H(+)</text>
        <dbReference type="Rhea" id="RHEA:17989"/>
        <dbReference type="Rhea" id="RHEA-COMP:9863"/>
        <dbReference type="Rhea" id="RHEA-COMP:11604"/>
        <dbReference type="ChEBI" id="CHEBI:15378"/>
        <dbReference type="ChEBI" id="CHEBI:29999"/>
        <dbReference type="ChEBI" id="CHEBI:30616"/>
        <dbReference type="ChEBI" id="CHEBI:83421"/>
        <dbReference type="ChEBI" id="CHEBI:456216"/>
        <dbReference type="EC" id="2.7.11.1"/>
    </reaction>
</comment>
<evidence type="ECO:0000313" key="10">
    <source>
        <dbReference type="Proteomes" id="UP000834106"/>
    </source>
</evidence>
<dbReference type="InterPro" id="IPR011009">
    <property type="entry name" value="Kinase-like_dom_sf"/>
</dbReference>
<evidence type="ECO:0000256" key="6">
    <source>
        <dbReference type="ARBA" id="ARBA00022840"/>
    </source>
</evidence>
<reference evidence="9" key="1">
    <citation type="submission" date="2023-05" db="EMBL/GenBank/DDBJ databases">
        <authorList>
            <person name="Huff M."/>
        </authorList>
    </citation>
    <scope>NUCLEOTIDE SEQUENCE</scope>
</reference>
<dbReference type="GO" id="GO:0005524">
    <property type="term" value="F:ATP binding"/>
    <property type="evidence" value="ECO:0007669"/>
    <property type="project" value="UniProtKB-KW"/>
</dbReference>
<keyword evidence="2" id="KW-0723">Serine/threonine-protein kinase</keyword>
<evidence type="ECO:0000313" key="9">
    <source>
        <dbReference type="EMBL" id="CAI9780205.1"/>
    </source>
</evidence>
<evidence type="ECO:0000256" key="7">
    <source>
        <dbReference type="ARBA" id="ARBA00047899"/>
    </source>
</evidence>
<gene>
    <name evidence="9" type="ORF">FPE_LOCUS27635</name>
</gene>
<evidence type="ECO:0000256" key="3">
    <source>
        <dbReference type="ARBA" id="ARBA00022679"/>
    </source>
</evidence>
<keyword evidence="4" id="KW-0547">Nucleotide-binding</keyword>
<comment type="catalytic activity">
    <reaction evidence="7">
        <text>L-threonyl-[protein] + ATP = O-phospho-L-threonyl-[protein] + ADP + H(+)</text>
        <dbReference type="Rhea" id="RHEA:46608"/>
        <dbReference type="Rhea" id="RHEA-COMP:11060"/>
        <dbReference type="Rhea" id="RHEA-COMP:11605"/>
        <dbReference type="ChEBI" id="CHEBI:15378"/>
        <dbReference type="ChEBI" id="CHEBI:30013"/>
        <dbReference type="ChEBI" id="CHEBI:30616"/>
        <dbReference type="ChEBI" id="CHEBI:61977"/>
        <dbReference type="ChEBI" id="CHEBI:456216"/>
        <dbReference type="EC" id="2.7.11.1"/>
    </reaction>
</comment>
<dbReference type="Proteomes" id="UP000834106">
    <property type="component" value="Chromosome 17"/>
</dbReference>